<name>E4XT02_OIKDI</name>
<evidence type="ECO:0000313" key="1">
    <source>
        <dbReference type="EMBL" id="CBY12864.1"/>
    </source>
</evidence>
<accession>E4XT02</accession>
<dbReference type="AlphaFoldDB" id="E4XT02"/>
<protein>
    <submittedName>
        <fullName evidence="1">Uncharacterized protein</fullName>
    </submittedName>
</protein>
<dbReference type="InParanoid" id="E4XT02"/>
<gene>
    <name evidence="1" type="ORF">GSOID_T00002928001</name>
</gene>
<dbReference type="SUPFAM" id="SSF57414">
    <property type="entry name" value="Hairpin loop containing domain-like"/>
    <property type="match status" value="1"/>
</dbReference>
<keyword evidence="2" id="KW-1185">Reference proteome</keyword>
<dbReference type="EMBL" id="FN653144">
    <property type="protein sequence ID" value="CBY12864.1"/>
    <property type="molecule type" value="Genomic_DNA"/>
</dbReference>
<dbReference type="Gene3D" id="3.50.4.10">
    <property type="entry name" value="Hepatocyte Growth Factor"/>
    <property type="match status" value="1"/>
</dbReference>
<organism evidence="1">
    <name type="scientific">Oikopleura dioica</name>
    <name type="common">Tunicate</name>
    <dbReference type="NCBI Taxonomy" id="34765"/>
    <lineage>
        <taxon>Eukaryota</taxon>
        <taxon>Metazoa</taxon>
        <taxon>Chordata</taxon>
        <taxon>Tunicata</taxon>
        <taxon>Appendicularia</taxon>
        <taxon>Copelata</taxon>
        <taxon>Oikopleuridae</taxon>
        <taxon>Oikopleura</taxon>
    </lineage>
</organism>
<dbReference type="Proteomes" id="UP000001307">
    <property type="component" value="Unassembled WGS sequence"/>
</dbReference>
<proteinExistence type="predicted"/>
<dbReference type="OrthoDB" id="10396751at2759"/>
<evidence type="ECO:0000313" key="2">
    <source>
        <dbReference type="Proteomes" id="UP000001307"/>
    </source>
</evidence>
<sequence>MHQIRNVVDSHSRTIKLGDTSFVACKEICESTRHCSVWTFGPDGCNITDKARLQLSPNFEYTSGMIRGQKDLFCPE</sequence>
<reference evidence="1" key="1">
    <citation type="journal article" date="2010" name="Science">
        <title>Plasticity of animal genome architecture unmasked by rapid evolution of a pelagic tunicate.</title>
        <authorList>
            <person name="Denoeud F."/>
            <person name="Henriet S."/>
            <person name="Mungpakdee S."/>
            <person name="Aury J.M."/>
            <person name="Da Silva C."/>
            <person name="Brinkmann H."/>
            <person name="Mikhaleva J."/>
            <person name="Olsen L.C."/>
            <person name="Jubin C."/>
            <person name="Canestro C."/>
            <person name="Bouquet J.M."/>
            <person name="Danks G."/>
            <person name="Poulain J."/>
            <person name="Campsteijn C."/>
            <person name="Adamski M."/>
            <person name="Cross I."/>
            <person name="Yadetie F."/>
            <person name="Muffato M."/>
            <person name="Louis A."/>
            <person name="Butcher S."/>
            <person name="Tsagkogeorga G."/>
            <person name="Konrad A."/>
            <person name="Singh S."/>
            <person name="Jensen M.F."/>
            <person name="Cong E.H."/>
            <person name="Eikeseth-Otteraa H."/>
            <person name="Noel B."/>
            <person name="Anthouard V."/>
            <person name="Porcel B.M."/>
            <person name="Kachouri-Lafond R."/>
            <person name="Nishino A."/>
            <person name="Ugolini M."/>
            <person name="Chourrout P."/>
            <person name="Nishida H."/>
            <person name="Aasland R."/>
            <person name="Huzurbazar S."/>
            <person name="Westhof E."/>
            <person name="Delsuc F."/>
            <person name="Lehrach H."/>
            <person name="Reinhardt R."/>
            <person name="Weissenbach J."/>
            <person name="Roy S.W."/>
            <person name="Artiguenave F."/>
            <person name="Postlethwait J.H."/>
            <person name="Manak J.R."/>
            <person name="Thompson E.M."/>
            <person name="Jaillon O."/>
            <person name="Du Pasquier L."/>
            <person name="Boudinot P."/>
            <person name="Liberles D.A."/>
            <person name="Volff J.N."/>
            <person name="Philippe H."/>
            <person name="Lenhard B."/>
            <person name="Roest Crollius H."/>
            <person name="Wincker P."/>
            <person name="Chourrout D."/>
        </authorList>
    </citation>
    <scope>NUCLEOTIDE SEQUENCE [LARGE SCALE GENOMIC DNA]</scope>
</reference>